<dbReference type="InterPro" id="IPR035979">
    <property type="entry name" value="RBD_domain_sf"/>
</dbReference>
<dbReference type="Gene3D" id="3.30.70.330">
    <property type="match status" value="1"/>
</dbReference>
<dbReference type="CDD" id="cd00780">
    <property type="entry name" value="NTF2"/>
    <property type="match status" value="1"/>
</dbReference>
<gene>
    <name evidence="6" type="ORF">OLC1_LOCUS15840</name>
</gene>
<dbReference type="InterPro" id="IPR032710">
    <property type="entry name" value="NTF2-like_dom_sf"/>
</dbReference>
<feature type="domain" description="NTF2" evidence="5">
    <location>
        <begin position="14"/>
        <end position="129"/>
    </location>
</feature>
<proteinExistence type="predicted"/>
<dbReference type="Pfam" id="PF00076">
    <property type="entry name" value="RRM_1"/>
    <property type="match status" value="1"/>
</dbReference>
<dbReference type="SUPFAM" id="SSF54928">
    <property type="entry name" value="RNA-binding domain, RBD"/>
    <property type="match status" value="1"/>
</dbReference>
<dbReference type="InterPro" id="IPR002075">
    <property type="entry name" value="NTF2_dom"/>
</dbReference>
<dbReference type="Pfam" id="PF02136">
    <property type="entry name" value="NTF2"/>
    <property type="match status" value="1"/>
</dbReference>
<keyword evidence="1 2" id="KW-0694">RNA-binding</keyword>
<dbReference type="EMBL" id="OX459122">
    <property type="protein sequence ID" value="CAI9107551.1"/>
    <property type="molecule type" value="Genomic_DNA"/>
</dbReference>
<keyword evidence="7" id="KW-1185">Reference proteome</keyword>
<name>A0AAV1DJN5_OLDCO</name>
<dbReference type="InterPro" id="IPR000504">
    <property type="entry name" value="RRM_dom"/>
</dbReference>
<dbReference type="SUPFAM" id="SSF54427">
    <property type="entry name" value="NTF2-like"/>
    <property type="match status" value="1"/>
</dbReference>
<feature type="compositionally biased region" description="Polar residues" evidence="3">
    <location>
        <begin position="292"/>
        <end position="308"/>
    </location>
</feature>
<protein>
    <submittedName>
        <fullName evidence="6">OLC1v1006928C1</fullName>
    </submittedName>
</protein>
<feature type="domain" description="RRM" evidence="4">
    <location>
        <begin position="327"/>
        <end position="404"/>
    </location>
</feature>
<evidence type="ECO:0000313" key="7">
    <source>
        <dbReference type="Proteomes" id="UP001161247"/>
    </source>
</evidence>
<evidence type="ECO:0000256" key="1">
    <source>
        <dbReference type="ARBA" id="ARBA00022884"/>
    </source>
</evidence>
<evidence type="ECO:0000256" key="2">
    <source>
        <dbReference type="PROSITE-ProRule" id="PRU00176"/>
    </source>
</evidence>
<dbReference type="GO" id="GO:0003729">
    <property type="term" value="F:mRNA binding"/>
    <property type="evidence" value="ECO:0007669"/>
    <property type="project" value="TreeGrafter"/>
</dbReference>
<feature type="compositionally biased region" description="Polar residues" evidence="3">
    <location>
        <begin position="427"/>
        <end position="437"/>
    </location>
</feature>
<dbReference type="SMART" id="SM00360">
    <property type="entry name" value="RRM"/>
    <property type="match status" value="1"/>
</dbReference>
<feature type="region of interest" description="Disordered" evidence="3">
    <location>
        <begin position="402"/>
        <end position="437"/>
    </location>
</feature>
<evidence type="ECO:0000256" key="3">
    <source>
        <dbReference type="SAM" id="MobiDB-lite"/>
    </source>
</evidence>
<evidence type="ECO:0000313" key="6">
    <source>
        <dbReference type="EMBL" id="CAI9107551.1"/>
    </source>
</evidence>
<dbReference type="InterPro" id="IPR012677">
    <property type="entry name" value="Nucleotide-bd_a/b_plait_sf"/>
</dbReference>
<dbReference type="CDD" id="cd00590">
    <property type="entry name" value="RRM_SF"/>
    <property type="match status" value="1"/>
</dbReference>
<organism evidence="6 7">
    <name type="scientific">Oldenlandia corymbosa var. corymbosa</name>
    <dbReference type="NCBI Taxonomy" id="529605"/>
    <lineage>
        <taxon>Eukaryota</taxon>
        <taxon>Viridiplantae</taxon>
        <taxon>Streptophyta</taxon>
        <taxon>Embryophyta</taxon>
        <taxon>Tracheophyta</taxon>
        <taxon>Spermatophyta</taxon>
        <taxon>Magnoliopsida</taxon>
        <taxon>eudicotyledons</taxon>
        <taxon>Gunneridae</taxon>
        <taxon>Pentapetalae</taxon>
        <taxon>asterids</taxon>
        <taxon>lamiids</taxon>
        <taxon>Gentianales</taxon>
        <taxon>Rubiaceae</taxon>
        <taxon>Rubioideae</taxon>
        <taxon>Spermacoceae</taxon>
        <taxon>Hedyotis-Oldenlandia complex</taxon>
        <taxon>Oldenlandia</taxon>
    </lineage>
</organism>
<dbReference type="PANTHER" id="PTHR10693:SF29">
    <property type="entry name" value="GB|AAD20086.1"/>
    <property type="match status" value="1"/>
</dbReference>
<dbReference type="FunFam" id="3.10.450.50:FF:000003">
    <property type="entry name" value="Nuclear transport factor 2 family protein"/>
    <property type="match status" value="1"/>
</dbReference>
<dbReference type="AlphaFoldDB" id="A0AAV1DJN5"/>
<sequence>MANSFASPVDATQVGSFFVQQYYQILQQQPDHAYRFYTDASSVIRVDGDVTQSASTVMDIHELVLSMNFAAIEVKTLHSLDSWNRGVIVVVSGNVKSKEGSNGWRKFVQTFFLAPQENGFFVLNDIFHYVNEEVNSQPPAPETPVGHQPTAPVIENELESQATSSIPIHEQPVSDYPLEAKDREYVTEVHVESPVEDYNFQPNEPELNHKTKTLEEETPVEVPLPFRQTEDDPAQVSLPPVEEPVVEAPKIFSYASALRAPKGNTAPTASIQQSFYKKPSHPVVQQAVPATKPSQPALQQSAPATSVGSDGREDVEETSQLEEGKSKSIYVRNLRPGISTFEVLEEFKIFGSIKPDGVFVNNRPEIGVCSAFIEFDDIESAQKAVEASPVKIDNRKAYVEFRRTTNNSTSRGGRTGRGRGRLPGGANYSQGRQSGRY</sequence>
<dbReference type="PANTHER" id="PTHR10693">
    <property type="entry name" value="RAS GTPASE-ACTIVATING PROTEIN-BINDING PROTEIN"/>
    <property type="match status" value="1"/>
</dbReference>
<dbReference type="Gene3D" id="3.10.450.50">
    <property type="match status" value="1"/>
</dbReference>
<dbReference type="GO" id="GO:1990904">
    <property type="term" value="C:ribonucleoprotein complex"/>
    <property type="evidence" value="ECO:0007669"/>
    <property type="project" value="TreeGrafter"/>
</dbReference>
<dbReference type="InterPro" id="IPR039539">
    <property type="entry name" value="Ras_GTPase_bind_prot"/>
</dbReference>
<dbReference type="Proteomes" id="UP001161247">
    <property type="component" value="Chromosome 5"/>
</dbReference>
<dbReference type="PROSITE" id="PS50177">
    <property type="entry name" value="NTF2_DOMAIN"/>
    <property type="match status" value="1"/>
</dbReference>
<dbReference type="InterPro" id="IPR018222">
    <property type="entry name" value="Nuclear_transport_factor_2_euk"/>
</dbReference>
<dbReference type="GO" id="GO:0005829">
    <property type="term" value="C:cytosol"/>
    <property type="evidence" value="ECO:0007669"/>
    <property type="project" value="TreeGrafter"/>
</dbReference>
<reference evidence="6" key="1">
    <citation type="submission" date="2023-03" db="EMBL/GenBank/DDBJ databases">
        <authorList>
            <person name="Julca I."/>
        </authorList>
    </citation>
    <scope>NUCLEOTIDE SEQUENCE</scope>
</reference>
<accession>A0AAV1DJN5</accession>
<evidence type="ECO:0000259" key="4">
    <source>
        <dbReference type="PROSITE" id="PS50102"/>
    </source>
</evidence>
<evidence type="ECO:0000259" key="5">
    <source>
        <dbReference type="PROSITE" id="PS50177"/>
    </source>
</evidence>
<dbReference type="PROSITE" id="PS50102">
    <property type="entry name" value="RRM"/>
    <property type="match status" value="1"/>
</dbReference>
<feature type="region of interest" description="Disordered" evidence="3">
    <location>
        <begin position="282"/>
        <end position="322"/>
    </location>
</feature>